<keyword evidence="3" id="KW-1185">Reference proteome</keyword>
<protein>
    <recommendedName>
        <fullName evidence="4">Lipoprotein</fullName>
    </recommendedName>
</protein>
<keyword evidence="1" id="KW-0812">Transmembrane</keyword>
<sequence length="59" mass="6744">MDTRLRVGLAFIITGALTFMSCRSLDMLFDDALPISLVFGTLVALHEFHYLMSMRDFEN</sequence>
<evidence type="ECO:0008006" key="4">
    <source>
        <dbReference type="Google" id="ProtNLM"/>
    </source>
</evidence>
<proteinExistence type="predicted"/>
<evidence type="ECO:0000313" key="2">
    <source>
        <dbReference type="EMBL" id="QYW04723.1"/>
    </source>
</evidence>
<evidence type="ECO:0000256" key="1">
    <source>
        <dbReference type="SAM" id="Phobius"/>
    </source>
</evidence>
<dbReference type="EMBL" id="MZ475896">
    <property type="protein sequence ID" value="QYW04723.1"/>
    <property type="molecule type" value="Genomic_DNA"/>
</dbReference>
<accession>A0AAE8BP18</accession>
<organism evidence="2 3">
    <name type="scientific">Erwinia phage pEa_SNUABM_7</name>
    <dbReference type="NCBI Taxonomy" id="2866695"/>
    <lineage>
        <taxon>Viruses</taxon>
        <taxon>Duplodnaviria</taxon>
        <taxon>Heunggongvirae</taxon>
        <taxon>Uroviricota</taxon>
        <taxon>Caudoviricetes</taxon>
        <taxon>Snuvirus</taxon>
        <taxon>Snuvirus SNUABM7</taxon>
    </lineage>
</organism>
<gene>
    <name evidence="2" type="ORF">pEaSNUABM7_00055</name>
</gene>
<dbReference type="PROSITE" id="PS51257">
    <property type="entry name" value="PROKAR_LIPOPROTEIN"/>
    <property type="match status" value="1"/>
</dbReference>
<feature type="transmembrane region" description="Helical" evidence="1">
    <location>
        <begin position="32"/>
        <end position="52"/>
    </location>
</feature>
<name>A0AAE8BP18_9CAUD</name>
<evidence type="ECO:0000313" key="3">
    <source>
        <dbReference type="Proteomes" id="UP000827609"/>
    </source>
</evidence>
<keyword evidence="1" id="KW-0472">Membrane</keyword>
<dbReference type="Proteomes" id="UP000827609">
    <property type="component" value="Segment"/>
</dbReference>
<reference evidence="2" key="1">
    <citation type="submission" date="2021-06" db="EMBL/GenBank/DDBJ databases">
        <title>Complete genome sequence of Erwinia phage pEa_SNUABM_7.</title>
        <authorList>
            <person name="Kim S.G."/>
            <person name="Park S.C."/>
        </authorList>
    </citation>
    <scope>NUCLEOTIDE SEQUENCE</scope>
</reference>
<keyword evidence="1" id="KW-1133">Transmembrane helix</keyword>